<sequence length="388" mass="45222">MKAKKTFGVLIFISCGVCITFYRRGLSFEQKKDISDVYMYVRHLLSRTRFEVLSVPDPLVTVDIIPSSDVFGKKFLPQRECIHLSAVTCGDRTEETLVMLKSALLLTRRCLVIHIFAEYNLRQDIRDEVIKWTKTSVYAASLYIYNITYPEQENVDEWKQMFRSCTTQRLFIPDLLTEVDSILYVDTDTLFLNSPETIWKYLSSFNSTQIAGLVTEHEIPSQGWYNKYANQPFYGDLGLNAGVMLMNLTRMRSFKWSNRIIPFYRQYKQKISFADQDLINVLFYFYPDRVFEIPCGWNYRLDHCWLGNNCHDIETNGISLLHGNRGTFHGKGPFGSVYETFRNYELGTSISEELIKPIEEELSKRSYKDRPCTMAMRDSILPTLGAFL</sequence>
<evidence type="ECO:0000256" key="8">
    <source>
        <dbReference type="ARBA" id="ARBA00023136"/>
    </source>
</evidence>
<dbReference type="GO" id="GO:0016020">
    <property type="term" value="C:membrane"/>
    <property type="evidence" value="ECO:0007669"/>
    <property type="project" value="UniProtKB-SubCell"/>
</dbReference>
<name>A0A9Q1CSR4_HOLLE</name>
<dbReference type="Gene3D" id="3.90.550.10">
    <property type="entry name" value="Spore Coat Polysaccharide Biosynthesis Protein SpsA, Chain A"/>
    <property type="match status" value="1"/>
</dbReference>
<evidence type="ECO:0000256" key="12">
    <source>
        <dbReference type="ARBA" id="ARBA00049181"/>
    </source>
</evidence>
<keyword evidence="8 13" id="KW-0472">Membrane</keyword>
<protein>
    <recommendedName>
        <fullName evidence="11">UDP-D-xylose:beta-D-glucoside alpha-1,3-D-xylosyltransferase</fullName>
        <ecNumber evidence="11">2.4.2.42</ecNumber>
    </recommendedName>
</protein>
<evidence type="ECO:0000256" key="5">
    <source>
        <dbReference type="ARBA" id="ARBA00022692"/>
    </source>
</evidence>
<dbReference type="EMBL" id="JAIZAY010000001">
    <property type="protein sequence ID" value="KAJ8050733.1"/>
    <property type="molecule type" value="Genomic_DNA"/>
</dbReference>
<evidence type="ECO:0000256" key="6">
    <source>
        <dbReference type="ARBA" id="ARBA00022968"/>
    </source>
</evidence>
<dbReference type="AlphaFoldDB" id="A0A9Q1CSR4"/>
<evidence type="ECO:0000256" key="4">
    <source>
        <dbReference type="ARBA" id="ARBA00022679"/>
    </source>
</evidence>
<evidence type="ECO:0000256" key="3">
    <source>
        <dbReference type="ARBA" id="ARBA00022676"/>
    </source>
</evidence>
<proteinExistence type="inferred from homology"/>
<evidence type="ECO:0000313" key="14">
    <source>
        <dbReference type="EMBL" id="KAJ8050733.1"/>
    </source>
</evidence>
<evidence type="ECO:0000256" key="13">
    <source>
        <dbReference type="SAM" id="Phobius"/>
    </source>
</evidence>
<evidence type="ECO:0000256" key="7">
    <source>
        <dbReference type="ARBA" id="ARBA00022989"/>
    </source>
</evidence>
<comment type="catalytic activity">
    <reaction evidence="12">
        <text>3-O-(beta-D-glucosyl)-L-seryl-[EGF-like domain protein] + UDP-alpha-D-xylose = 3-O-[alpha-D-xylosyl-(1-&gt;3)-beta-D-glucosyl]-L-seryl-[EGF-like domain protein] + UDP + H(+)</text>
        <dbReference type="Rhea" id="RHEA:56064"/>
        <dbReference type="Rhea" id="RHEA-COMP:14610"/>
        <dbReference type="Rhea" id="RHEA-COMP:14611"/>
        <dbReference type="ChEBI" id="CHEBI:15378"/>
        <dbReference type="ChEBI" id="CHEBI:57632"/>
        <dbReference type="ChEBI" id="CHEBI:58223"/>
        <dbReference type="ChEBI" id="CHEBI:140575"/>
        <dbReference type="ChEBI" id="CHEBI:140576"/>
        <dbReference type="EC" id="2.4.2.42"/>
    </reaction>
</comment>
<dbReference type="InterPro" id="IPR029044">
    <property type="entry name" value="Nucleotide-diphossugar_trans"/>
</dbReference>
<keyword evidence="4" id="KW-0808">Transferase</keyword>
<comment type="subcellular location">
    <subcellularLocation>
        <location evidence="1">Membrane</location>
        <topology evidence="1">Single-pass type II membrane protein</topology>
    </subcellularLocation>
</comment>
<dbReference type="InterPro" id="IPR051993">
    <property type="entry name" value="Glycosyltransferase_8"/>
</dbReference>
<dbReference type="PANTHER" id="PTHR46012">
    <property type="entry name" value="IP22168P"/>
    <property type="match status" value="1"/>
</dbReference>
<reference evidence="14" key="1">
    <citation type="submission" date="2021-10" db="EMBL/GenBank/DDBJ databases">
        <title>Tropical sea cucumber genome reveals ecological adaptation and Cuvierian tubules defense mechanism.</title>
        <authorList>
            <person name="Chen T."/>
        </authorList>
    </citation>
    <scope>NUCLEOTIDE SEQUENCE</scope>
    <source>
        <strain evidence="14">Nanhai2018</strain>
        <tissue evidence="14">Muscle</tissue>
    </source>
</reference>
<dbReference type="InterPro" id="IPR002495">
    <property type="entry name" value="Glyco_trans_8"/>
</dbReference>
<comment type="function">
    <text evidence="10">Glycosyltransferase which elongates the O-linked glucose attached to EGF-like repeats in the extracellular domain of Notch proteins by catalyzing the addition of xylose.</text>
</comment>
<gene>
    <name evidence="14" type="ORF">HOLleu_04043</name>
</gene>
<evidence type="ECO:0000256" key="9">
    <source>
        <dbReference type="ARBA" id="ARBA00023180"/>
    </source>
</evidence>
<dbReference type="Proteomes" id="UP001152320">
    <property type="component" value="Chromosome 1"/>
</dbReference>
<organism evidence="14 15">
    <name type="scientific">Holothuria leucospilota</name>
    <name type="common">Black long sea cucumber</name>
    <name type="synonym">Mertensiothuria leucospilota</name>
    <dbReference type="NCBI Taxonomy" id="206669"/>
    <lineage>
        <taxon>Eukaryota</taxon>
        <taxon>Metazoa</taxon>
        <taxon>Echinodermata</taxon>
        <taxon>Eleutherozoa</taxon>
        <taxon>Echinozoa</taxon>
        <taxon>Holothuroidea</taxon>
        <taxon>Aspidochirotacea</taxon>
        <taxon>Aspidochirotida</taxon>
        <taxon>Holothuriidae</taxon>
        <taxon>Holothuria</taxon>
    </lineage>
</organism>
<keyword evidence="15" id="KW-1185">Reference proteome</keyword>
<dbReference type="GO" id="GO:0016266">
    <property type="term" value="P:protein O-linked glycosylation via N-acetyl-galactosamine"/>
    <property type="evidence" value="ECO:0007669"/>
    <property type="project" value="TreeGrafter"/>
</dbReference>
<feature type="transmembrane region" description="Helical" evidence="13">
    <location>
        <begin position="6"/>
        <end position="22"/>
    </location>
</feature>
<dbReference type="OrthoDB" id="6238971at2759"/>
<keyword evidence="3" id="KW-0328">Glycosyltransferase</keyword>
<comment type="caution">
    <text evidence="14">The sequence shown here is derived from an EMBL/GenBank/DDBJ whole genome shotgun (WGS) entry which is preliminary data.</text>
</comment>
<dbReference type="GO" id="GO:0140563">
    <property type="term" value="F:UDP-D-xylose:beta-D-glucoside alpha-1,3-D-xylosyltransferase activity"/>
    <property type="evidence" value="ECO:0007669"/>
    <property type="project" value="UniProtKB-EC"/>
</dbReference>
<keyword evidence="9" id="KW-0325">Glycoprotein</keyword>
<keyword evidence="5 13" id="KW-0812">Transmembrane</keyword>
<evidence type="ECO:0000313" key="15">
    <source>
        <dbReference type="Proteomes" id="UP001152320"/>
    </source>
</evidence>
<keyword evidence="6" id="KW-0735">Signal-anchor</keyword>
<evidence type="ECO:0000256" key="1">
    <source>
        <dbReference type="ARBA" id="ARBA00004606"/>
    </source>
</evidence>
<accession>A0A9Q1CSR4</accession>
<dbReference type="SUPFAM" id="SSF53448">
    <property type="entry name" value="Nucleotide-diphospho-sugar transferases"/>
    <property type="match status" value="1"/>
</dbReference>
<comment type="similarity">
    <text evidence="2">Belongs to the glycosyltransferase 8 family.</text>
</comment>
<dbReference type="EC" id="2.4.2.42" evidence="11"/>
<keyword evidence="7 13" id="KW-1133">Transmembrane helix</keyword>
<evidence type="ECO:0000256" key="2">
    <source>
        <dbReference type="ARBA" id="ARBA00006351"/>
    </source>
</evidence>
<dbReference type="Pfam" id="PF01501">
    <property type="entry name" value="Glyco_transf_8"/>
    <property type="match status" value="1"/>
</dbReference>
<evidence type="ECO:0000256" key="10">
    <source>
        <dbReference type="ARBA" id="ARBA00037301"/>
    </source>
</evidence>
<dbReference type="PANTHER" id="PTHR46012:SF2">
    <property type="entry name" value="IP22168P"/>
    <property type="match status" value="1"/>
</dbReference>
<evidence type="ECO:0000256" key="11">
    <source>
        <dbReference type="ARBA" id="ARBA00038854"/>
    </source>
</evidence>